<dbReference type="Proteomes" id="UP000519126">
    <property type="component" value="Unassembled WGS sequence"/>
</dbReference>
<accession>A0A7X9U3U1</accession>
<sequence length="420" mass="47076">MLFRGTIAIAILVISAANKSYANEIDVQFSGFASLTLSYTDDSDIAFASNYLNENDTGFSATRDSILGGQANISLSKNWDSVVQVVLQDHTFKSLDNFLELAFVRYRPSRHWAIRAGRLNSDLYLLSEYPYVGYAYLWIRPPHEYYSFANIAGNYDGVDIEYSKAIDEGFLRLKLAYGSSTAKLQAYNKDFFIDFDNLTTLSATYSLDSWTVRFSLSKSDFGDYKLDSLDEFLALLDAVPQSIWPQAETISNKFNTKGHSIEYAAFGFTYDHDNWLIQSEVGISESDWIIAPSVFSTYISAGYRVNNAIFYTSFSAAKNRHDVIQVNAPVFSPGTPEQISEPIQQLALATQAAIKVPYVHQHSINIGVKWQLSERLVLKAQLDRFDIKPVGAGLWSLSNPADVDEGHKVHMLSLNASMVF</sequence>
<evidence type="ECO:0000313" key="2">
    <source>
        <dbReference type="EMBL" id="NMF46968.1"/>
    </source>
</evidence>
<feature type="chain" id="PRO_5030955524" description="Porin" evidence="1">
    <location>
        <begin position="23"/>
        <end position="420"/>
    </location>
</feature>
<evidence type="ECO:0000313" key="3">
    <source>
        <dbReference type="Proteomes" id="UP000519126"/>
    </source>
</evidence>
<evidence type="ECO:0008006" key="4">
    <source>
        <dbReference type="Google" id="ProtNLM"/>
    </source>
</evidence>
<gene>
    <name evidence="2" type="ORF">HHL01_02050</name>
</gene>
<protein>
    <recommendedName>
        <fullName evidence="4">Porin</fullName>
    </recommendedName>
</protein>
<keyword evidence="1" id="KW-0732">Signal</keyword>
<organism evidence="2 3">
    <name type="scientific">Pseudoalteromonas arctica</name>
    <dbReference type="NCBI Taxonomy" id="394751"/>
    <lineage>
        <taxon>Bacteria</taxon>
        <taxon>Pseudomonadati</taxon>
        <taxon>Pseudomonadota</taxon>
        <taxon>Gammaproteobacteria</taxon>
        <taxon>Alteromonadales</taxon>
        <taxon>Pseudoalteromonadaceae</taxon>
        <taxon>Pseudoalteromonas</taxon>
    </lineage>
</organism>
<dbReference type="AlphaFoldDB" id="A0A7X9U3U1"/>
<feature type="signal peptide" evidence="1">
    <location>
        <begin position="1"/>
        <end position="22"/>
    </location>
</feature>
<dbReference type="EMBL" id="JABBCX010000001">
    <property type="protein sequence ID" value="NMF46968.1"/>
    <property type="molecule type" value="Genomic_DNA"/>
</dbReference>
<name>A0A7X9U3U1_9GAMM</name>
<comment type="caution">
    <text evidence="2">The sequence shown here is derived from an EMBL/GenBank/DDBJ whole genome shotgun (WGS) entry which is preliminary data.</text>
</comment>
<evidence type="ECO:0000256" key="1">
    <source>
        <dbReference type="SAM" id="SignalP"/>
    </source>
</evidence>
<dbReference type="RefSeq" id="WP_170070884.1">
    <property type="nucleotide sequence ID" value="NZ_JABBCX010000001.1"/>
</dbReference>
<reference evidence="2 3" key="1">
    <citation type="submission" date="2020-04" db="EMBL/GenBank/DDBJ databases">
        <title>Genome Sequencing and Assembley of Pseudoalteromonas artica.</title>
        <authorList>
            <person name="Akerly B."/>
            <person name="Cook G."/>
        </authorList>
    </citation>
    <scope>NUCLEOTIDE SEQUENCE [LARGE SCALE GENOMIC DNA]</scope>
    <source>
        <strain evidence="2 3">NEC-BIFX-0059</strain>
    </source>
</reference>
<proteinExistence type="predicted"/>
<dbReference type="SUPFAM" id="SSF56935">
    <property type="entry name" value="Porins"/>
    <property type="match status" value="1"/>
</dbReference>